<evidence type="ECO:0000313" key="1">
    <source>
        <dbReference type="EMBL" id="MBX07433.1"/>
    </source>
</evidence>
<proteinExistence type="predicted"/>
<dbReference type="EMBL" id="GGEC01026949">
    <property type="protein sequence ID" value="MBX07433.1"/>
    <property type="molecule type" value="Transcribed_RNA"/>
</dbReference>
<name>A0A2P2KP04_RHIMU</name>
<dbReference type="AlphaFoldDB" id="A0A2P2KP04"/>
<reference evidence="1" key="1">
    <citation type="submission" date="2018-02" db="EMBL/GenBank/DDBJ databases">
        <title>Rhizophora mucronata_Transcriptome.</title>
        <authorList>
            <person name="Meera S.P."/>
            <person name="Sreeshan A."/>
            <person name="Augustine A."/>
        </authorList>
    </citation>
    <scope>NUCLEOTIDE SEQUENCE</scope>
    <source>
        <tissue evidence="1">Leaf</tissue>
    </source>
</reference>
<organism evidence="1">
    <name type="scientific">Rhizophora mucronata</name>
    <name type="common">Asiatic mangrove</name>
    <dbReference type="NCBI Taxonomy" id="61149"/>
    <lineage>
        <taxon>Eukaryota</taxon>
        <taxon>Viridiplantae</taxon>
        <taxon>Streptophyta</taxon>
        <taxon>Embryophyta</taxon>
        <taxon>Tracheophyta</taxon>
        <taxon>Spermatophyta</taxon>
        <taxon>Magnoliopsida</taxon>
        <taxon>eudicotyledons</taxon>
        <taxon>Gunneridae</taxon>
        <taxon>Pentapetalae</taxon>
        <taxon>rosids</taxon>
        <taxon>fabids</taxon>
        <taxon>Malpighiales</taxon>
        <taxon>Rhizophoraceae</taxon>
        <taxon>Rhizophora</taxon>
    </lineage>
</organism>
<protein>
    <submittedName>
        <fullName evidence="1">Uncharacterized protein</fullName>
    </submittedName>
</protein>
<accession>A0A2P2KP04</accession>
<sequence length="34" mass="4001">MPEKRKWLFGQRTSDFLSCLGMSQPCKGKKKKKK</sequence>